<keyword evidence="5" id="KW-0809">Transit peptide</keyword>
<reference evidence="9" key="1">
    <citation type="journal article" date="2020" name="Stud. Mycol.">
        <title>101 Dothideomycetes genomes: a test case for predicting lifestyles and emergence of pathogens.</title>
        <authorList>
            <person name="Haridas S."/>
            <person name="Albert R."/>
            <person name="Binder M."/>
            <person name="Bloem J."/>
            <person name="Labutti K."/>
            <person name="Salamov A."/>
            <person name="Andreopoulos B."/>
            <person name="Baker S."/>
            <person name="Barry K."/>
            <person name="Bills G."/>
            <person name="Bluhm B."/>
            <person name="Cannon C."/>
            <person name="Castanera R."/>
            <person name="Culley D."/>
            <person name="Daum C."/>
            <person name="Ezra D."/>
            <person name="Gonzalez J."/>
            <person name="Henrissat B."/>
            <person name="Kuo A."/>
            <person name="Liang C."/>
            <person name="Lipzen A."/>
            <person name="Lutzoni F."/>
            <person name="Magnuson J."/>
            <person name="Mondo S."/>
            <person name="Nolan M."/>
            <person name="Ohm R."/>
            <person name="Pangilinan J."/>
            <person name="Park H.-J."/>
            <person name="Ramirez L."/>
            <person name="Alfaro M."/>
            <person name="Sun H."/>
            <person name="Tritt A."/>
            <person name="Yoshinaga Y."/>
            <person name="Zwiers L.-H."/>
            <person name="Turgeon B."/>
            <person name="Goodwin S."/>
            <person name="Spatafora J."/>
            <person name="Crous P."/>
            <person name="Grigoriev I."/>
        </authorList>
    </citation>
    <scope>NUCLEOTIDE SEQUENCE</scope>
    <source>
        <strain evidence="9">CBS 116005</strain>
    </source>
</reference>
<gene>
    <name evidence="9" type="ORF">EJ03DRAFT_271894</name>
</gene>
<comment type="subunit">
    <text evidence="3">Interacts with RIP1.</text>
</comment>
<evidence type="ECO:0000256" key="2">
    <source>
        <dbReference type="ARBA" id="ARBA00009949"/>
    </source>
</evidence>
<dbReference type="CDD" id="cd20267">
    <property type="entry name" value="Complex1_LYR_LYRM7"/>
    <property type="match status" value="1"/>
</dbReference>
<keyword evidence="7" id="KW-0143">Chaperone</keyword>
<organism evidence="9 10">
    <name type="scientific">Teratosphaeria nubilosa</name>
    <dbReference type="NCBI Taxonomy" id="161662"/>
    <lineage>
        <taxon>Eukaryota</taxon>
        <taxon>Fungi</taxon>
        <taxon>Dikarya</taxon>
        <taxon>Ascomycota</taxon>
        <taxon>Pezizomycotina</taxon>
        <taxon>Dothideomycetes</taxon>
        <taxon>Dothideomycetidae</taxon>
        <taxon>Mycosphaerellales</taxon>
        <taxon>Teratosphaeriaceae</taxon>
        <taxon>Teratosphaeria</taxon>
    </lineage>
</organism>
<keyword evidence="10" id="KW-1185">Reference proteome</keyword>
<evidence type="ECO:0000313" key="10">
    <source>
        <dbReference type="Proteomes" id="UP000799436"/>
    </source>
</evidence>
<dbReference type="GO" id="GO:0005759">
    <property type="term" value="C:mitochondrial matrix"/>
    <property type="evidence" value="ECO:0007669"/>
    <property type="project" value="UniProtKB-SubCell"/>
</dbReference>
<dbReference type="AlphaFoldDB" id="A0A6G1L9X9"/>
<evidence type="ECO:0000256" key="1">
    <source>
        <dbReference type="ARBA" id="ARBA00004305"/>
    </source>
</evidence>
<keyword evidence="6" id="KW-0496">Mitochondrion</keyword>
<evidence type="ECO:0000256" key="8">
    <source>
        <dbReference type="ARBA" id="ARBA00025268"/>
    </source>
</evidence>
<name>A0A6G1L9X9_9PEZI</name>
<evidence type="ECO:0000313" key="9">
    <source>
        <dbReference type="EMBL" id="KAF2769656.1"/>
    </source>
</evidence>
<dbReference type="PANTHER" id="PTHR46749:SF1">
    <property type="entry name" value="COMPLEX III ASSEMBLY FACTOR LYRM7"/>
    <property type="match status" value="1"/>
</dbReference>
<dbReference type="InterPro" id="IPR045298">
    <property type="entry name" value="Complex1_LYR_LYRM7"/>
</dbReference>
<accession>A0A6G1L9X9</accession>
<dbReference type="InterPro" id="IPR050435">
    <property type="entry name" value="MZM1/LYRM7"/>
</dbReference>
<evidence type="ECO:0000256" key="7">
    <source>
        <dbReference type="ARBA" id="ARBA00023186"/>
    </source>
</evidence>
<dbReference type="PANTHER" id="PTHR46749">
    <property type="entry name" value="COMPLEX III ASSEMBLY FACTOR LYRM7"/>
    <property type="match status" value="1"/>
</dbReference>
<dbReference type="GO" id="GO:0034551">
    <property type="term" value="P:mitochondrial respiratory chain complex III assembly"/>
    <property type="evidence" value="ECO:0007669"/>
    <property type="project" value="InterPro"/>
</dbReference>
<evidence type="ECO:0000256" key="4">
    <source>
        <dbReference type="ARBA" id="ARBA00015108"/>
    </source>
</evidence>
<dbReference type="GO" id="GO:0044183">
    <property type="term" value="F:protein folding chaperone"/>
    <property type="evidence" value="ECO:0007669"/>
    <property type="project" value="TreeGrafter"/>
</dbReference>
<comment type="function">
    <text evidence="8">Assembly factor required for Rieske Fe-S protein RIP1 incorporation into the cytochrome b-c1 (CIII) complex. Functions as a chaperone, binding to this subunit within the mitochondrial matrix and stabilizing it prior to its translocation and insertion into the late CIII dimeric intermediate within the mitochondrial inner membrane. Modulates the mitochondrial matrix zinc pool.</text>
</comment>
<comment type="subcellular location">
    <subcellularLocation>
        <location evidence="1">Mitochondrion matrix</location>
    </subcellularLocation>
</comment>
<evidence type="ECO:0000256" key="6">
    <source>
        <dbReference type="ARBA" id="ARBA00023128"/>
    </source>
</evidence>
<dbReference type="EMBL" id="ML995832">
    <property type="protein sequence ID" value="KAF2769656.1"/>
    <property type="molecule type" value="Genomic_DNA"/>
</dbReference>
<evidence type="ECO:0000256" key="3">
    <source>
        <dbReference type="ARBA" id="ARBA00011589"/>
    </source>
</evidence>
<sequence length="126" mass="14107">MSRQLSPAEIATNRAAVLATYRHLLRSTYIAFKGDTPTLKASRSLARESFAKNRRLEVGGIEAAKAIEHAQGVAQILRENVVQGRNVEGEHYRLNIHEHTQRLNNHTAGELKGTTKSFKEIKDAQF</sequence>
<evidence type="ECO:0000256" key="5">
    <source>
        <dbReference type="ARBA" id="ARBA00022946"/>
    </source>
</evidence>
<comment type="similarity">
    <text evidence="2">Belongs to the complex I LYR family. MZM1 subfamily.</text>
</comment>
<protein>
    <recommendedName>
        <fullName evidence="4">Mitochondrial zinc maintenance protein 1, mitochondrial</fullName>
    </recommendedName>
</protein>
<proteinExistence type="inferred from homology"/>
<dbReference type="OrthoDB" id="529194at2759"/>
<dbReference type="Proteomes" id="UP000799436">
    <property type="component" value="Unassembled WGS sequence"/>
</dbReference>